<dbReference type="PANTHER" id="PTHR43162:SF1">
    <property type="entry name" value="PRESTALK A DIFFERENTIATION PROTEIN A"/>
    <property type="match status" value="1"/>
</dbReference>
<name>A0A1U9Z9X4_9HYPH</name>
<sequence>MIVITAPTGNIGRKVLERIVAGSKPVRVIARNPDQIPAMLRNKVEVVAGSHGDAETVSRAFEGADSVFWLPPGDMKAESAMAAYVDFSRAGCEAMAAHSVKRVVGISALGRGWPRAAGHVTATLALDDMIAETGVHYRALACGSLMENLLRQIDGIAANGVFYWPSPADLPVTAVATRDVAAVASNLLLDASWTGVDAIPMMGPEDITFAEMAAVMSETLARPIRFQEMSMREMHDMTLAHGASEGMAQAMIEMLTAKNEGLDRRVRRPEPNPAPTDFRTWCLEVLAPAVSARQ</sequence>
<dbReference type="Proteomes" id="UP000191135">
    <property type="component" value="Plasmid pMM170"/>
</dbReference>
<reference evidence="2 3" key="1">
    <citation type="submission" date="2017-03" db="EMBL/GenBank/DDBJ databases">
        <title>Foreign affairs: Plasmid Transfer between Roseobacters and Rhizobia.</title>
        <authorList>
            <person name="Bartling P."/>
            <person name="Bunk B."/>
            <person name="Overmann J."/>
            <person name="Brinkmann H."/>
            <person name="Petersen J."/>
        </authorList>
    </citation>
    <scope>NUCLEOTIDE SEQUENCE [LARGE SCALE GENOMIC DNA]</scope>
    <source>
        <strain evidence="2 3">MACL11</strain>
        <plasmid evidence="3">Plasmid pmm170</plasmid>
    </source>
</reference>
<geneLocation type="plasmid" evidence="3">
    <name>pmm170</name>
</geneLocation>
<dbReference type="GO" id="GO:0016491">
    <property type="term" value="F:oxidoreductase activity"/>
    <property type="evidence" value="ECO:0007669"/>
    <property type="project" value="UniProtKB-KW"/>
</dbReference>
<keyword evidence="3" id="KW-1185">Reference proteome</keyword>
<dbReference type="eggNOG" id="COG0702">
    <property type="taxonomic scope" value="Bacteria"/>
</dbReference>
<dbReference type="Gene3D" id="3.90.25.10">
    <property type="entry name" value="UDP-galactose 4-epimerase, domain 1"/>
    <property type="match status" value="1"/>
</dbReference>
<dbReference type="InterPro" id="IPR051604">
    <property type="entry name" value="Ergot_Alk_Oxidoreductase"/>
</dbReference>
<dbReference type="Pfam" id="PF13460">
    <property type="entry name" value="NAD_binding_10"/>
    <property type="match status" value="1"/>
</dbReference>
<keyword evidence="2" id="KW-0560">Oxidoreductase</keyword>
<dbReference type="InterPro" id="IPR016040">
    <property type="entry name" value="NAD(P)-bd_dom"/>
</dbReference>
<protein>
    <submittedName>
        <fullName evidence="2">NAD(P)H azoreductase</fullName>
        <ecNumber evidence="2">1.7.-.-</ecNumber>
    </submittedName>
</protein>
<dbReference type="InterPro" id="IPR036291">
    <property type="entry name" value="NAD(P)-bd_dom_sf"/>
</dbReference>
<dbReference type="PANTHER" id="PTHR43162">
    <property type="match status" value="1"/>
</dbReference>
<dbReference type="OrthoDB" id="7352262at2"/>
<accession>A0A1U9Z9X4</accession>
<proteinExistence type="predicted"/>
<gene>
    <name evidence="2" type="primary">azoB_3</name>
    <name evidence="2" type="ORF">Mame_05210</name>
</gene>
<evidence type="ECO:0000313" key="2">
    <source>
        <dbReference type="EMBL" id="AQZ54501.1"/>
    </source>
</evidence>
<dbReference type="EMBL" id="CP020333">
    <property type="protein sequence ID" value="AQZ54501.1"/>
    <property type="molecule type" value="Genomic_DNA"/>
</dbReference>
<dbReference type="AlphaFoldDB" id="A0A1U9Z9X4"/>
<dbReference type="SUPFAM" id="SSF51735">
    <property type="entry name" value="NAD(P)-binding Rossmann-fold domains"/>
    <property type="match status" value="1"/>
</dbReference>
<evidence type="ECO:0000313" key="3">
    <source>
        <dbReference type="Proteomes" id="UP000191135"/>
    </source>
</evidence>
<dbReference type="RefSeq" id="WP_018067125.1">
    <property type="nucleotide sequence ID" value="NZ_AQWH01000033.1"/>
</dbReference>
<organism evidence="2 3">
    <name type="scientific">Martelella mediterranea DSM 17316</name>
    <dbReference type="NCBI Taxonomy" id="1122214"/>
    <lineage>
        <taxon>Bacteria</taxon>
        <taxon>Pseudomonadati</taxon>
        <taxon>Pseudomonadota</taxon>
        <taxon>Alphaproteobacteria</taxon>
        <taxon>Hyphomicrobiales</taxon>
        <taxon>Aurantimonadaceae</taxon>
        <taxon>Martelella</taxon>
    </lineage>
</organism>
<dbReference type="Gene3D" id="3.40.50.720">
    <property type="entry name" value="NAD(P)-binding Rossmann-like Domain"/>
    <property type="match status" value="1"/>
</dbReference>
<keyword evidence="2" id="KW-0614">Plasmid</keyword>
<evidence type="ECO:0000259" key="1">
    <source>
        <dbReference type="Pfam" id="PF13460"/>
    </source>
</evidence>
<feature type="domain" description="NAD(P)-binding" evidence="1">
    <location>
        <begin position="8"/>
        <end position="188"/>
    </location>
</feature>
<dbReference type="EC" id="1.7.-.-" evidence="2"/>
<dbReference type="KEGG" id="mmed:Mame_05210"/>